<keyword evidence="1" id="KW-0472">Membrane</keyword>
<accession>A0A9P4QHL3</accession>
<sequence length="144" mass="16399">MRSILIEPHDFFSVSLVGISASLVMCVLFQAFVAPFFHFRDTPRVYRLRAWIHAPLLAVTIRMLHKPKSTTHRRPGKLPLWTSGLFSACYLKNLLSCAAITIHNMSDPPKRVFDIGALEAHPHVLFACIYLLSHECFNHDEDIS</sequence>
<comment type="caution">
    <text evidence="2">The sequence shown here is derived from an EMBL/GenBank/DDBJ whole genome shotgun (WGS) entry which is preliminary data.</text>
</comment>
<organism evidence="2 3">
    <name type="scientific">Polyplosphaeria fusca</name>
    <dbReference type="NCBI Taxonomy" id="682080"/>
    <lineage>
        <taxon>Eukaryota</taxon>
        <taxon>Fungi</taxon>
        <taxon>Dikarya</taxon>
        <taxon>Ascomycota</taxon>
        <taxon>Pezizomycotina</taxon>
        <taxon>Dothideomycetes</taxon>
        <taxon>Pleosporomycetidae</taxon>
        <taxon>Pleosporales</taxon>
        <taxon>Tetraplosphaeriaceae</taxon>
        <taxon>Polyplosphaeria</taxon>
    </lineage>
</organism>
<feature type="transmembrane region" description="Helical" evidence="1">
    <location>
        <begin position="12"/>
        <end position="33"/>
    </location>
</feature>
<evidence type="ECO:0000313" key="2">
    <source>
        <dbReference type="EMBL" id="KAF2727442.1"/>
    </source>
</evidence>
<keyword evidence="1" id="KW-0812">Transmembrane</keyword>
<evidence type="ECO:0000256" key="1">
    <source>
        <dbReference type="SAM" id="Phobius"/>
    </source>
</evidence>
<dbReference type="EMBL" id="ML996332">
    <property type="protein sequence ID" value="KAF2727442.1"/>
    <property type="molecule type" value="Genomic_DNA"/>
</dbReference>
<proteinExistence type="predicted"/>
<dbReference type="Proteomes" id="UP000799444">
    <property type="component" value="Unassembled WGS sequence"/>
</dbReference>
<keyword evidence="3" id="KW-1185">Reference proteome</keyword>
<evidence type="ECO:0000313" key="3">
    <source>
        <dbReference type="Proteomes" id="UP000799444"/>
    </source>
</evidence>
<dbReference type="AlphaFoldDB" id="A0A9P4QHL3"/>
<protein>
    <submittedName>
        <fullName evidence="2">Uncharacterized protein</fullName>
    </submittedName>
</protein>
<name>A0A9P4QHL3_9PLEO</name>
<gene>
    <name evidence="2" type="ORF">EJ04DRAFT_137642</name>
</gene>
<keyword evidence="1" id="KW-1133">Transmembrane helix</keyword>
<reference evidence="2" key="1">
    <citation type="journal article" date="2020" name="Stud. Mycol.">
        <title>101 Dothideomycetes genomes: a test case for predicting lifestyles and emergence of pathogens.</title>
        <authorList>
            <person name="Haridas S."/>
            <person name="Albert R."/>
            <person name="Binder M."/>
            <person name="Bloem J."/>
            <person name="Labutti K."/>
            <person name="Salamov A."/>
            <person name="Andreopoulos B."/>
            <person name="Baker S."/>
            <person name="Barry K."/>
            <person name="Bills G."/>
            <person name="Bluhm B."/>
            <person name="Cannon C."/>
            <person name="Castanera R."/>
            <person name="Culley D."/>
            <person name="Daum C."/>
            <person name="Ezra D."/>
            <person name="Gonzalez J."/>
            <person name="Henrissat B."/>
            <person name="Kuo A."/>
            <person name="Liang C."/>
            <person name="Lipzen A."/>
            <person name="Lutzoni F."/>
            <person name="Magnuson J."/>
            <person name="Mondo S."/>
            <person name="Nolan M."/>
            <person name="Ohm R."/>
            <person name="Pangilinan J."/>
            <person name="Park H.-J."/>
            <person name="Ramirez L."/>
            <person name="Alfaro M."/>
            <person name="Sun H."/>
            <person name="Tritt A."/>
            <person name="Yoshinaga Y."/>
            <person name="Zwiers L.-H."/>
            <person name="Turgeon B."/>
            <person name="Goodwin S."/>
            <person name="Spatafora J."/>
            <person name="Crous P."/>
            <person name="Grigoriev I."/>
        </authorList>
    </citation>
    <scope>NUCLEOTIDE SEQUENCE</scope>
    <source>
        <strain evidence="2">CBS 125425</strain>
    </source>
</reference>